<dbReference type="PANTHER" id="PTHR11675">
    <property type="entry name" value="N-ACETYLGALACTOSAMINYLTRANSFERASE"/>
    <property type="match status" value="1"/>
</dbReference>
<accession>A0A1D2MVL5</accession>
<dbReference type="Proteomes" id="UP000094527">
    <property type="component" value="Unassembled WGS sequence"/>
</dbReference>
<dbReference type="GO" id="GO:0005112">
    <property type="term" value="F:Notch binding"/>
    <property type="evidence" value="ECO:0007669"/>
    <property type="project" value="TreeGrafter"/>
</dbReference>
<dbReference type="GO" id="GO:0004653">
    <property type="term" value="F:polypeptide N-acetylgalactosaminyltransferase activity"/>
    <property type="evidence" value="ECO:0007669"/>
    <property type="project" value="TreeGrafter"/>
</dbReference>
<organism evidence="4 5">
    <name type="scientific">Orchesella cincta</name>
    <name type="common">Springtail</name>
    <name type="synonym">Podura cincta</name>
    <dbReference type="NCBI Taxonomy" id="48709"/>
    <lineage>
        <taxon>Eukaryota</taxon>
        <taxon>Metazoa</taxon>
        <taxon>Ecdysozoa</taxon>
        <taxon>Arthropoda</taxon>
        <taxon>Hexapoda</taxon>
        <taxon>Collembola</taxon>
        <taxon>Entomobryomorpha</taxon>
        <taxon>Entomobryoidea</taxon>
        <taxon>Orchesellidae</taxon>
        <taxon>Orchesellinae</taxon>
        <taxon>Orchesella</taxon>
    </lineage>
</organism>
<sequence>MSTFTHRSFVYGVVLASVTWAASLYLYMTLNSPSERNLTLSTSNSNGGDGDEDSYIPLRVRGGSLSNPLAVNNYKLPNLHLGGRSFPKPTKGSDNEIIIEPQFESKWKAKFRQLVELSEKGGYENSDTLDKKVREKGYKKHAFNALISERLGFHREVPDTRHKQCAFETYPGASVLPSASVIICFFNEEYNALLRTVHSVLDRSNPDTLHEIVLVDDSSDLDDLHEKVLEYMQKNLPAKVTLLKTPSRAGLIRARIFGARHATGDVLVFLDSHVEPNVNWLDPLLTRIHENNHTVVTPVIDIINADTFAYSASPLVKGGFNWDSTFGGTLCQNQN</sequence>
<dbReference type="GO" id="GO:0008593">
    <property type="term" value="P:regulation of Notch signaling pathway"/>
    <property type="evidence" value="ECO:0007669"/>
    <property type="project" value="TreeGrafter"/>
</dbReference>
<dbReference type="Pfam" id="PF00535">
    <property type="entry name" value="Glycos_transf_2"/>
    <property type="match status" value="1"/>
</dbReference>
<dbReference type="InterPro" id="IPR029044">
    <property type="entry name" value="Nucleotide-diphossugar_trans"/>
</dbReference>
<evidence type="ECO:0000256" key="2">
    <source>
        <dbReference type="SAM" id="Phobius"/>
    </source>
</evidence>
<comment type="caution">
    <text evidence="4">The sequence shown here is derived from an EMBL/GenBank/DDBJ whole genome shotgun (WGS) entry which is preliminary data.</text>
</comment>
<gene>
    <name evidence="4" type="ORF">Ocin01_09696</name>
</gene>
<reference evidence="4 5" key="1">
    <citation type="journal article" date="2016" name="Genome Biol. Evol.">
        <title>Gene Family Evolution Reflects Adaptation to Soil Environmental Stressors in the Genome of the Collembolan Orchesella cincta.</title>
        <authorList>
            <person name="Faddeeva-Vakhrusheva A."/>
            <person name="Derks M.F."/>
            <person name="Anvar S.Y."/>
            <person name="Agamennone V."/>
            <person name="Suring W."/>
            <person name="Smit S."/>
            <person name="van Straalen N.M."/>
            <person name="Roelofs D."/>
        </authorList>
    </citation>
    <scope>NUCLEOTIDE SEQUENCE [LARGE SCALE GENOMIC DNA]</scope>
    <source>
        <tissue evidence="4">Mixed pool</tissue>
    </source>
</reference>
<keyword evidence="2" id="KW-1133">Transmembrane helix</keyword>
<dbReference type="InterPro" id="IPR001173">
    <property type="entry name" value="Glyco_trans_2-like"/>
</dbReference>
<protein>
    <submittedName>
        <fullName evidence="4">Polypeptide N-acetylgalactosaminyltransferase 11</fullName>
    </submittedName>
</protein>
<dbReference type="EMBL" id="LJIJ01000480">
    <property type="protein sequence ID" value="ODM96992.1"/>
    <property type="molecule type" value="Genomic_DNA"/>
</dbReference>
<proteinExistence type="predicted"/>
<dbReference type="GO" id="GO:0006493">
    <property type="term" value="P:protein O-linked glycosylation"/>
    <property type="evidence" value="ECO:0007669"/>
    <property type="project" value="TreeGrafter"/>
</dbReference>
<name>A0A1D2MVL5_ORCCI</name>
<dbReference type="SUPFAM" id="SSF53448">
    <property type="entry name" value="Nucleotide-diphospho-sugar transferases"/>
    <property type="match status" value="1"/>
</dbReference>
<keyword evidence="1" id="KW-1015">Disulfide bond</keyword>
<dbReference type="OrthoDB" id="9982049at2759"/>
<keyword evidence="5" id="KW-1185">Reference proteome</keyword>
<keyword evidence="2" id="KW-0812">Transmembrane</keyword>
<evidence type="ECO:0000256" key="1">
    <source>
        <dbReference type="ARBA" id="ARBA00023157"/>
    </source>
</evidence>
<feature type="transmembrane region" description="Helical" evidence="2">
    <location>
        <begin position="9"/>
        <end position="28"/>
    </location>
</feature>
<dbReference type="Gene3D" id="3.90.550.10">
    <property type="entry name" value="Spore Coat Polysaccharide Biosynthesis Protein SpsA, Chain A"/>
    <property type="match status" value="1"/>
</dbReference>
<dbReference type="GO" id="GO:0005794">
    <property type="term" value="C:Golgi apparatus"/>
    <property type="evidence" value="ECO:0007669"/>
    <property type="project" value="TreeGrafter"/>
</dbReference>
<evidence type="ECO:0000259" key="3">
    <source>
        <dbReference type="Pfam" id="PF00535"/>
    </source>
</evidence>
<dbReference type="STRING" id="48709.A0A1D2MVL5"/>
<evidence type="ECO:0000313" key="4">
    <source>
        <dbReference type="EMBL" id="ODM96992.1"/>
    </source>
</evidence>
<dbReference type="PANTHER" id="PTHR11675:SF63">
    <property type="entry name" value="POLYPEPTIDE N-ACETYLGALACTOSAMINYLTRANSFERASE"/>
    <property type="match status" value="1"/>
</dbReference>
<dbReference type="AlphaFoldDB" id="A0A1D2MVL5"/>
<keyword evidence="4" id="KW-0808">Transferase</keyword>
<evidence type="ECO:0000313" key="5">
    <source>
        <dbReference type="Proteomes" id="UP000094527"/>
    </source>
</evidence>
<feature type="domain" description="Glycosyltransferase 2-like" evidence="3">
    <location>
        <begin position="180"/>
        <end position="314"/>
    </location>
</feature>
<keyword evidence="2" id="KW-0472">Membrane</keyword>